<sequence>MPIDGPVAHPASADLEMMMIVDTAQQRWDVPDGGQKGVIIMYPLPGGDGVVEVQPTWTIAPPSVSNNVSIN</sequence>
<reference evidence="1" key="1">
    <citation type="submission" date="2022-12" db="EMBL/GenBank/DDBJ databases">
        <title>Whole genome sequence of Mycolicibacterium iranicum strain SBH312.</title>
        <authorList>
            <person name="Jani J."/>
            <person name="Arifin Mustapha Z."/>
            <person name="Ahmed K."/>
            <person name="Kai Ling C."/>
        </authorList>
    </citation>
    <scope>NUCLEOTIDE SEQUENCE</scope>
    <source>
        <strain evidence="1">SBH312</strain>
    </source>
</reference>
<comment type="caution">
    <text evidence="1">The sequence shown here is derived from an EMBL/GenBank/DDBJ whole genome shotgun (WGS) entry which is preliminary data.</text>
</comment>
<dbReference type="Proteomes" id="UP001084650">
    <property type="component" value="Unassembled WGS sequence"/>
</dbReference>
<evidence type="ECO:0000313" key="2">
    <source>
        <dbReference type="Proteomes" id="UP001084650"/>
    </source>
</evidence>
<name>A0ABT4HJG4_MYCIR</name>
<accession>A0ABT4HJG4</accession>
<protein>
    <submittedName>
        <fullName evidence="1">Uncharacterized protein</fullName>
    </submittedName>
</protein>
<gene>
    <name evidence="1" type="ORF">OY187_18135</name>
</gene>
<evidence type="ECO:0000313" key="1">
    <source>
        <dbReference type="EMBL" id="MCZ0729971.1"/>
    </source>
</evidence>
<dbReference type="EMBL" id="JAPQYE010000008">
    <property type="protein sequence ID" value="MCZ0729971.1"/>
    <property type="molecule type" value="Genomic_DNA"/>
</dbReference>
<organism evidence="1 2">
    <name type="scientific">Mycolicibacterium iranicum</name>
    <name type="common">Mycobacterium iranicum</name>
    <dbReference type="NCBI Taxonomy" id="912594"/>
    <lineage>
        <taxon>Bacteria</taxon>
        <taxon>Bacillati</taxon>
        <taxon>Actinomycetota</taxon>
        <taxon>Actinomycetes</taxon>
        <taxon>Mycobacteriales</taxon>
        <taxon>Mycobacteriaceae</taxon>
        <taxon>Mycolicibacterium</taxon>
    </lineage>
</organism>
<keyword evidence="2" id="KW-1185">Reference proteome</keyword>
<proteinExistence type="predicted"/>
<dbReference type="RefSeq" id="WP_268786781.1">
    <property type="nucleotide sequence ID" value="NZ_JAPQYE010000008.1"/>
</dbReference>